<feature type="compositionally biased region" description="Basic and acidic residues" evidence="5">
    <location>
        <begin position="485"/>
        <end position="494"/>
    </location>
</feature>
<protein>
    <recommendedName>
        <fullName evidence="9">Major facilitator superfamily (MFS) profile domain-containing protein</fullName>
    </recommendedName>
</protein>
<dbReference type="InterPro" id="IPR011701">
    <property type="entry name" value="MFS"/>
</dbReference>
<name>A0A8J5X4U9_DIALT</name>
<feature type="compositionally biased region" description="Low complexity" evidence="5">
    <location>
        <begin position="522"/>
        <end position="537"/>
    </location>
</feature>
<comment type="subcellular location">
    <subcellularLocation>
        <location evidence="1">Membrane</location>
        <topology evidence="1">Multi-pass membrane protein</topology>
    </subcellularLocation>
</comment>
<evidence type="ECO:0000313" key="8">
    <source>
        <dbReference type="Proteomes" id="UP000751190"/>
    </source>
</evidence>
<dbReference type="OrthoDB" id="10262656at2759"/>
<evidence type="ECO:0000256" key="3">
    <source>
        <dbReference type="ARBA" id="ARBA00022989"/>
    </source>
</evidence>
<evidence type="ECO:0000256" key="1">
    <source>
        <dbReference type="ARBA" id="ARBA00004141"/>
    </source>
</evidence>
<sequence>MATCSSIKSGPSRLDAKHVLVLSIFLDLLAVSLVVPSLPARYRELGLTGWRFGAMGSVYSAMQILGGVVLGFASDGALGRRGLLLVSFAGAALSYTLAATARSLAMLVLSRVIVGLTKQSVTAVSALMADATTVAERTAWLAHVTCATTLSWAVGTALGGLLSLSPVPPEAVAVALYAANSALVLRALPARAGASGVTGGEQSNAHAQPDATARVTASPAPPRDAKPPHAGAAAPPPPPAPPPLPVRRISSNFAAVLRDGRALRVLSVQLTRVLIVKALGSASDMYELDRWSLTTVENGLLRSYKSVAVLAVQVLVTPLLVRAHTRLHALLHACTAAKVLVDLLEFVPSAALSSIGALPFLPHKLAHHPSLLVYALVCIPARAVFANAIAVSQKSLFTMSVAQAEMGAALAVLDVLQSCAGVLAPLLGGAMLGSVPVKYQPLVAAACNTLLALQLVLVYPPPRWRSRVGPRVTRGAEPETSSAKGAEEAAERPSEAPSAARAVRDTSDGGLRSRAHARPQLQGETPPGQAAAAPAVGSGTGSGKVHAA</sequence>
<evidence type="ECO:0000313" key="7">
    <source>
        <dbReference type="EMBL" id="KAG8457829.1"/>
    </source>
</evidence>
<dbReference type="InterPro" id="IPR001958">
    <property type="entry name" value="Tet-R_TetA/multi-R_MdtG-like"/>
</dbReference>
<dbReference type="PANTHER" id="PTHR24002">
    <property type="entry name" value="SOLUTE CARRIER FAMILY 22 MEMBER 18"/>
    <property type="match status" value="1"/>
</dbReference>
<dbReference type="GO" id="GO:0016020">
    <property type="term" value="C:membrane"/>
    <property type="evidence" value="ECO:0007669"/>
    <property type="project" value="UniProtKB-SubCell"/>
</dbReference>
<keyword evidence="8" id="KW-1185">Reference proteome</keyword>
<evidence type="ECO:0000256" key="2">
    <source>
        <dbReference type="ARBA" id="ARBA00022692"/>
    </source>
</evidence>
<dbReference type="AlphaFoldDB" id="A0A8J5X4U9"/>
<dbReference type="GO" id="GO:0022857">
    <property type="term" value="F:transmembrane transporter activity"/>
    <property type="evidence" value="ECO:0007669"/>
    <property type="project" value="InterPro"/>
</dbReference>
<dbReference type="InterPro" id="IPR036259">
    <property type="entry name" value="MFS_trans_sf"/>
</dbReference>
<dbReference type="Gene3D" id="1.20.1250.20">
    <property type="entry name" value="MFS general substrate transporter like domains"/>
    <property type="match status" value="1"/>
</dbReference>
<proteinExistence type="predicted"/>
<dbReference type="OMA" id="ACAPSEE"/>
<dbReference type="Pfam" id="PF07690">
    <property type="entry name" value="MFS_1"/>
    <property type="match status" value="1"/>
</dbReference>
<feature type="transmembrane region" description="Helical" evidence="6">
    <location>
        <begin position="20"/>
        <end position="40"/>
    </location>
</feature>
<feature type="region of interest" description="Disordered" evidence="5">
    <location>
        <begin position="467"/>
        <end position="548"/>
    </location>
</feature>
<keyword evidence="3 6" id="KW-1133">Transmembrane helix</keyword>
<comment type="caution">
    <text evidence="7">The sequence shown here is derived from an EMBL/GenBank/DDBJ whole genome shotgun (WGS) entry which is preliminary data.</text>
</comment>
<dbReference type="Proteomes" id="UP000751190">
    <property type="component" value="Unassembled WGS sequence"/>
</dbReference>
<feature type="transmembrane region" description="Helical" evidence="6">
    <location>
        <begin position="52"/>
        <end position="73"/>
    </location>
</feature>
<dbReference type="PANTHER" id="PTHR24002:SF3">
    <property type="entry name" value="SOLUTE CARRIER FAMILY 22 MEMBER 18"/>
    <property type="match status" value="1"/>
</dbReference>
<reference evidence="7" key="1">
    <citation type="submission" date="2021-05" db="EMBL/GenBank/DDBJ databases">
        <title>The genome of the haptophyte Pavlova lutheri (Diacronema luteri, Pavlovales) - a model for lipid biosynthesis in eukaryotic algae.</title>
        <authorList>
            <person name="Hulatt C.J."/>
            <person name="Posewitz M.C."/>
        </authorList>
    </citation>
    <scope>NUCLEOTIDE SEQUENCE</scope>
    <source>
        <strain evidence="7">NIVA-4/92</strain>
    </source>
</reference>
<keyword evidence="2 6" id="KW-0812">Transmembrane</keyword>
<feature type="region of interest" description="Disordered" evidence="5">
    <location>
        <begin position="195"/>
        <end position="245"/>
    </location>
</feature>
<dbReference type="EMBL" id="JAGTXO010000062">
    <property type="protein sequence ID" value="KAG8457829.1"/>
    <property type="molecule type" value="Genomic_DNA"/>
</dbReference>
<gene>
    <name evidence="7" type="ORF">KFE25_005098</name>
</gene>
<keyword evidence="4 6" id="KW-0472">Membrane</keyword>
<evidence type="ECO:0008006" key="9">
    <source>
        <dbReference type="Google" id="ProtNLM"/>
    </source>
</evidence>
<evidence type="ECO:0000256" key="5">
    <source>
        <dbReference type="SAM" id="MobiDB-lite"/>
    </source>
</evidence>
<accession>A0A8J5X4U9</accession>
<feature type="transmembrane region" description="Helical" evidence="6">
    <location>
        <begin position="85"/>
        <end position="109"/>
    </location>
</feature>
<dbReference type="GO" id="GO:0005635">
    <property type="term" value="C:nuclear envelope"/>
    <property type="evidence" value="ECO:0007669"/>
    <property type="project" value="TreeGrafter"/>
</dbReference>
<evidence type="ECO:0000256" key="6">
    <source>
        <dbReference type="SAM" id="Phobius"/>
    </source>
</evidence>
<organism evidence="7 8">
    <name type="scientific">Diacronema lutheri</name>
    <name type="common">Unicellular marine alga</name>
    <name type="synonym">Monochrysis lutheri</name>
    <dbReference type="NCBI Taxonomy" id="2081491"/>
    <lineage>
        <taxon>Eukaryota</taxon>
        <taxon>Haptista</taxon>
        <taxon>Haptophyta</taxon>
        <taxon>Pavlovophyceae</taxon>
        <taxon>Pavlovales</taxon>
        <taxon>Pavlovaceae</taxon>
        <taxon>Diacronema</taxon>
    </lineage>
</organism>
<dbReference type="PRINTS" id="PR01035">
    <property type="entry name" value="TCRTETA"/>
</dbReference>
<dbReference type="SUPFAM" id="SSF103473">
    <property type="entry name" value="MFS general substrate transporter"/>
    <property type="match status" value="1"/>
</dbReference>
<feature type="compositionally biased region" description="Pro residues" evidence="5">
    <location>
        <begin position="234"/>
        <end position="245"/>
    </location>
</feature>
<evidence type="ECO:0000256" key="4">
    <source>
        <dbReference type="ARBA" id="ARBA00023136"/>
    </source>
</evidence>